<evidence type="ECO:0000313" key="2">
    <source>
        <dbReference type="EMBL" id="GAA0184821.1"/>
    </source>
</evidence>
<dbReference type="EMBL" id="BAABME010012187">
    <property type="protein sequence ID" value="GAA0184821.1"/>
    <property type="molecule type" value="Genomic_DNA"/>
</dbReference>
<feature type="transmembrane region" description="Helical" evidence="1">
    <location>
        <begin position="24"/>
        <end position="45"/>
    </location>
</feature>
<reference evidence="2 3" key="1">
    <citation type="submission" date="2024-01" db="EMBL/GenBank/DDBJ databases">
        <title>The complete chloroplast genome sequence of Lithospermum erythrorhizon: insights into the phylogenetic relationship among Boraginaceae species and the maternal lineages of purple gromwells.</title>
        <authorList>
            <person name="Okada T."/>
            <person name="Watanabe K."/>
        </authorList>
    </citation>
    <scope>NUCLEOTIDE SEQUENCE [LARGE SCALE GENOMIC DNA]</scope>
</reference>
<sequence length="290" mass="32866">MNSCSEKNQETCKKFQLIDGVLQFSQVIIISLLSLLLPVAFLLLARITTAQYLISVAVFQQTEDFSVLASFFFSSHARWLQYGLVGVITCLAFVNILDGNLVQMWQSSDNVSIRRSCVYHVSCWIFLCAFQVLVCFGLEGSIYSGIDASGFGLENDWLRRVVVFLGLHETMRFCSKMVVKPVVDDTLFGHVREERWVEKAALAFSFGMFWWWRLRDEVEALVVLVEVKRMLEVGIGIGDFFGWSLYYLVVAIGVARVGKSLLWIGGVVWQCGVEVNKLNNSYICDIDETV</sequence>
<dbReference type="PANTHER" id="PTHR37172:SF3">
    <property type="entry name" value="TRANSMEMBRANE PROTEIN"/>
    <property type="match status" value="1"/>
</dbReference>
<protein>
    <recommendedName>
        <fullName evidence="4">Transmembrane protein</fullName>
    </recommendedName>
</protein>
<comment type="caution">
    <text evidence="2">The sequence shown here is derived from an EMBL/GenBank/DDBJ whole genome shotgun (WGS) entry which is preliminary data.</text>
</comment>
<dbReference type="AlphaFoldDB" id="A0AAV3RSY8"/>
<keyword evidence="3" id="KW-1185">Reference proteome</keyword>
<accession>A0AAV3RSY8</accession>
<feature type="transmembrane region" description="Helical" evidence="1">
    <location>
        <begin position="79"/>
        <end position="97"/>
    </location>
</feature>
<gene>
    <name evidence="2" type="ORF">LIER_32109</name>
</gene>
<evidence type="ECO:0008006" key="4">
    <source>
        <dbReference type="Google" id="ProtNLM"/>
    </source>
</evidence>
<evidence type="ECO:0000313" key="3">
    <source>
        <dbReference type="Proteomes" id="UP001454036"/>
    </source>
</evidence>
<name>A0AAV3RSY8_LITER</name>
<proteinExistence type="predicted"/>
<evidence type="ECO:0000256" key="1">
    <source>
        <dbReference type="SAM" id="Phobius"/>
    </source>
</evidence>
<dbReference type="PANTHER" id="PTHR37172">
    <property type="entry name" value="TRANSMEMBRANE PROTEIN"/>
    <property type="match status" value="1"/>
</dbReference>
<feature type="transmembrane region" description="Helical" evidence="1">
    <location>
        <begin position="233"/>
        <end position="255"/>
    </location>
</feature>
<dbReference type="Proteomes" id="UP001454036">
    <property type="component" value="Unassembled WGS sequence"/>
</dbReference>
<keyword evidence="1" id="KW-1133">Transmembrane helix</keyword>
<keyword evidence="1" id="KW-0812">Transmembrane</keyword>
<feature type="transmembrane region" description="Helical" evidence="1">
    <location>
        <begin position="118"/>
        <end position="145"/>
    </location>
</feature>
<keyword evidence="1" id="KW-0472">Membrane</keyword>
<organism evidence="2 3">
    <name type="scientific">Lithospermum erythrorhizon</name>
    <name type="common">Purple gromwell</name>
    <name type="synonym">Lithospermum officinale var. erythrorhizon</name>
    <dbReference type="NCBI Taxonomy" id="34254"/>
    <lineage>
        <taxon>Eukaryota</taxon>
        <taxon>Viridiplantae</taxon>
        <taxon>Streptophyta</taxon>
        <taxon>Embryophyta</taxon>
        <taxon>Tracheophyta</taxon>
        <taxon>Spermatophyta</taxon>
        <taxon>Magnoliopsida</taxon>
        <taxon>eudicotyledons</taxon>
        <taxon>Gunneridae</taxon>
        <taxon>Pentapetalae</taxon>
        <taxon>asterids</taxon>
        <taxon>lamiids</taxon>
        <taxon>Boraginales</taxon>
        <taxon>Boraginaceae</taxon>
        <taxon>Boraginoideae</taxon>
        <taxon>Lithospermeae</taxon>
        <taxon>Lithospermum</taxon>
    </lineage>
</organism>